<proteinExistence type="predicted"/>
<feature type="region of interest" description="Disordered" evidence="1">
    <location>
        <begin position="1"/>
        <end position="33"/>
    </location>
</feature>
<dbReference type="Proteomes" id="UP001629113">
    <property type="component" value="Unassembled WGS sequence"/>
</dbReference>
<accession>A0ABR4P664</accession>
<reference evidence="2 3" key="1">
    <citation type="submission" date="2024-06" db="EMBL/GenBank/DDBJ databases">
        <title>Complete genome of Phlyctema vagabunda strain 19-DSS-EL-015.</title>
        <authorList>
            <person name="Fiorenzani C."/>
        </authorList>
    </citation>
    <scope>NUCLEOTIDE SEQUENCE [LARGE SCALE GENOMIC DNA]</scope>
    <source>
        <strain evidence="2 3">19-DSS-EL-015</strain>
    </source>
</reference>
<evidence type="ECO:0000313" key="2">
    <source>
        <dbReference type="EMBL" id="KAL3418804.1"/>
    </source>
</evidence>
<keyword evidence="3" id="KW-1185">Reference proteome</keyword>
<evidence type="ECO:0000313" key="3">
    <source>
        <dbReference type="Proteomes" id="UP001629113"/>
    </source>
</evidence>
<comment type="caution">
    <text evidence="2">The sequence shown here is derived from an EMBL/GenBank/DDBJ whole genome shotgun (WGS) entry which is preliminary data.</text>
</comment>
<organism evidence="2 3">
    <name type="scientific">Phlyctema vagabunda</name>
    <dbReference type="NCBI Taxonomy" id="108571"/>
    <lineage>
        <taxon>Eukaryota</taxon>
        <taxon>Fungi</taxon>
        <taxon>Dikarya</taxon>
        <taxon>Ascomycota</taxon>
        <taxon>Pezizomycotina</taxon>
        <taxon>Leotiomycetes</taxon>
        <taxon>Helotiales</taxon>
        <taxon>Dermateaceae</taxon>
        <taxon>Phlyctema</taxon>
    </lineage>
</organism>
<evidence type="ECO:0000256" key="1">
    <source>
        <dbReference type="SAM" id="MobiDB-lite"/>
    </source>
</evidence>
<feature type="compositionally biased region" description="Basic residues" evidence="1">
    <location>
        <begin position="1"/>
        <end position="17"/>
    </location>
</feature>
<name>A0ABR4P664_9HELO</name>
<gene>
    <name evidence="2" type="ORF">PVAG01_09025</name>
</gene>
<sequence>MSSRRSHHSSSSKHSSSHRSGGSRSSTQQSTAQLITSLNTHRINTLTELCRIERVAAAASPEDQLLFQEPMTQAWTHYVTSHQLLNELRGLTRNYPFSGDLLDDAKWRVSNDPDSNRSWNYAWLCLVKIQDDGLIDAYAASEASKPEMWGGRLPETQEADQLAACFSWEWNEATEQMLRHWDTPPTNTGY</sequence>
<protein>
    <submittedName>
        <fullName evidence="2">Uncharacterized protein</fullName>
    </submittedName>
</protein>
<dbReference type="EMBL" id="JBFCZG010000008">
    <property type="protein sequence ID" value="KAL3418804.1"/>
    <property type="molecule type" value="Genomic_DNA"/>
</dbReference>